<dbReference type="InterPro" id="IPR000639">
    <property type="entry name" value="Epox_hydrolase-like"/>
</dbReference>
<dbReference type="PANTHER" id="PTHR46438:SF11">
    <property type="entry name" value="LIPASE-RELATED"/>
    <property type="match status" value="1"/>
</dbReference>
<keyword evidence="2" id="KW-0378">Hydrolase</keyword>
<sequence length="303" mass="34579">MIYVTIVFLLMVFAIGGQIQRDIPLEKLTGPFSDEDSKFFLWNGVQIHYKDEGKGEPIVLLHGSSSSLHTWDGLTKMLKSDFRIVRVDLIGFGLTGPNPKQDYSLEMYMDFINSFADHLGLPSFTIVGNSWGGMLAWNFAAQNPQRISSMVLINSAGLKMKTVPTRFKLVKTSMGRWILKNTMSKWMVKKGIKEVYHQPSKIDSELVERYQSLTLREGNRKAFVDIVLARKLPDINKLLKINVPTLILWGRYDLLYPLKQARRFKELLAKSQLKIIENTGHVPMEEAPLACGREIKTFIKSLQ</sequence>
<gene>
    <name evidence="2" type="ORF">DX873_00830</name>
</gene>
<dbReference type="RefSeq" id="WP_116182641.1">
    <property type="nucleotide sequence ID" value="NZ_QTJX01000001.1"/>
</dbReference>
<comment type="caution">
    <text evidence="2">The sequence shown here is derived from an EMBL/GenBank/DDBJ whole genome shotgun (WGS) entry which is preliminary data.</text>
</comment>
<evidence type="ECO:0000313" key="2">
    <source>
        <dbReference type="EMBL" id="RDY60758.1"/>
    </source>
</evidence>
<dbReference type="Gene3D" id="3.40.50.1820">
    <property type="entry name" value="alpha/beta hydrolase"/>
    <property type="match status" value="1"/>
</dbReference>
<dbReference type="OrthoDB" id="9780932at2"/>
<dbReference type="AlphaFoldDB" id="A0A371JSG9"/>
<proteinExistence type="predicted"/>
<dbReference type="EMBL" id="QTJX01000001">
    <property type="protein sequence ID" value="RDY60758.1"/>
    <property type="molecule type" value="Genomic_DNA"/>
</dbReference>
<evidence type="ECO:0000313" key="3">
    <source>
        <dbReference type="Proteomes" id="UP000261828"/>
    </source>
</evidence>
<reference evidence="2 3" key="1">
    <citation type="submission" date="2018-08" db="EMBL/GenBank/DDBJ databases">
        <title>Muricauda nanhaiensis sp. nov., isolated from seawater of the South China Sea.</title>
        <authorList>
            <person name="Dang Y."/>
        </authorList>
    </citation>
    <scope>NUCLEOTIDE SEQUENCE [LARGE SCALE GENOMIC DNA]</scope>
    <source>
        <strain evidence="2 3">SM1704</strain>
    </source>
</reference>
<dbReference type="PRINTS" id="PR00111">
    <property type="entry name" value="ABHYDROLASE"/>
</dbReference>
<organism evidence="2 3">
    <name type="scientific">Flagellimonas nanhaiensis</name>
    <dbReference type="NCBI Taxonomy" id="2292706"/>
    <lineage>
        <taxon>Bacteria</taxon>
        <taxon>Pseudomonadati</taxon>
        <taxon>Bacteroidota</taxon>
        <taxon>Flavobacteriia</taxon>
        <taxon>Flavobacteriales</taxon>
        <taxon>Flavobacteriaceae</taxon>
        <taxon>Flagellimonas</taxon>
    </lineage>
</organism>
<protein>
    <submittedName>
        <fullName evidence="2">Alpha/beta hydrolase</fullName>
    </submittedName>
</protein>
<dbReference type="InterPro" id="IPR029058">
    <property type="entry name" value="AB_hydrolase_fold"/>
</dbReference>
<evidence type="ECO:0000259" key="1">
    <source>
        <dbReference type="Pfam" id="PF00561"/>
    </source>
</evidence>
<dbReference type="Proteomes" id="UP000261828">
    <property type="component" value="Unassembled WGS sequence"/>
</dbReference>
<accession>A0A371JSG9</accession>
<dbReference type="InterPro" id="IPR000073">
    <property type="entry name" value="AB_hydrolase_1"/>
</dbReference>
<dbReference type="PRINTS" id="PR00412">
    <property type="entry name" value="EPOXHYDRLASE"/>
</dbReference>
<dbReference type="PANTHER" id="PTHR46438">
    <property type="entry name" value="ALPHA/BETA-HYDROLASES SUPERFAMILY PROTEIN"/>
    <property type="match status" value="1"/>
</dbReference>
<feature type="domain" description="AB hydrolase-1" evidence="1">
    <location>
        <begin position="57"/>
        <end position="288"/>
    </location>
</feature>
<dbReference type="GO" id="GO:0016787">
    <property type="term" value="F:hydrolase activity"/>
    <property type="evidence" value="ECO:0007669"/>
    <property type="project" value="UniProtKB-KW"/>
</dbReference>
<keyword evidence="3" id="KW-1185">Reference proteome</keyword>
<dbReference type="Pfam" id="PF00561">
    <property type="entry name" value="Abhydrolase_1"/>
    <property type="match status" value="1"/>
</dbReference>
<name>A0A371JSG9_9FLAO</name>
<dbReference type="SUPFAM" id="SSF53474">
    <property type="entry name" value="alpha/beta-Hydrolases"/>
    <property type="match status" value="1"/>
</dbReference>